<dbReference type="GO" id="GO:0005524">
    <property type="term" value="F:ATP binding"/>
    <property type="evidence" value="ECO:0007669"/>
    <property type="project" value="InterPro"/>
</dbReference>
<dbReference type="Gene3D" id="1.10.1750.10">
    <property type="match status" value="1"/>
</dbReference>
<dbReference type="InterPro" id="IPR010921">
    <property type="entry name" value="Trp_repressor/repl_initiator"/>
</dbReference>
<dbReference type="SMART" id="SM00760">
    <property type="entry name" value="Bac_DnaA_C"/>
    <property type="match status" value="1"/>
</dbReference>
<evidence type="ECO:0000313" key="2">
    <source>
        <dbReference type="EMBL" id="CDX26829.1"/>
    </source>
</evidence>
<reference evidence="3" key="1">
    <citation type="submission" date="2014-08" db="EMBL/GenBank/DDBJ databases">
        <authorList>
            <person name="Moulin L."/>
        </authorList>
    </citation>
    <scope>NUCLEOTIDE SEQUENCE [LARGE SCALE GENOMIC DNA]</scope>
</reference>
<sequence length="128" mass="14865">MKRVAEKSRPKRVATTLHAMIKQRGIPEWVRQIVRETCIEYGVPMVRVLGACRRAEVCLARYAAIYRVKHIRRRASAKKIGEWFGRDHTSVFFALARHAEITGRPSLTRYALVSCANPKRRPKPRKIR</sequence>
<organism evidence="2 3">
    <name type="scientific">Mesorhizobium plurifarium</name>
    <dbReference type="NCBI Taxonomy" id="69974"/>
    <lineage>
        <taxon>Bacteria</taxon>
        <taxon>Pseudomonadati</taxon>
        <taxon>Pseudomonadota</taxon>
        <taxon>Alphaproteobacteria</taxon>
        <taxon>Hyphomicrobiales</taxon>
        <taxon>Phyllobacteriaceae</taxon>
        <taxon>Mesorhizobium</taxon>
    </lineage>
</organism>
<feature type="domain" description="Chromosomal replication initiator DnaA C-terminal" evidence="1">
    <location>
        <begin position="29"/>
        <end position="98"/>
    </location>
</feature>
<gene>
    <name evidence="2" type="ORF">MPL3356_60578</name>
</gene>
<dbReference type="InterPro" id="IPR013159">
    <property type="entry name" value="DnaA_C"/>
</dbReference>
<name>A0A090EA58_MESPL</name>
<keyword evidence="3" id="KW-1185">Reference proteome</keyword>
<dbReference type="GO" id="GO:0006270">
    <property type="term" value="P:DNA replication initiation"/>
    <property type="evidence" value="ECO:0007669"/>
    <property type="project" value="InterPro"/>
</dbReference>
<accession>A0A090EA58</accession>
<protein>
    <recommendedName>
        <fullName evidence="1">Chromosomal replication initiator DnaA C-terminal domain-containing protein</fullName>
    </recommendedName>
</protein>
<dbReference type="Pfam" id="PF08299">
    <property type="entry name" value="Bac_DnaA_C"/>
    <property type="match status" value="1"/>
</dbReference>
<dbReference type="GO" id="GO:0043565">
    <property type="term" value="F:sequence-specific DNA binding"/>
    <property type="evidence" value="ECO:0007669"/>
    <property type="project" value="InterPro"/>
</dbReference>
<dbReference type="Proteomes" id="UP000045285">
    <property type="component" value="Unassembled WGS sequence"/>
</dbReference>
<proteinExistence type="predicted"/>
<evidence type="ECO:0000259" key="1">
    <source>
        <dbReference type="SMART" id="SM00760"/>
    </source>
</evidence>
<evidence type="ECO:0000313" key="3">
    <source>
        <dbReference type="Proteomes" id="UP000045285"/>
    </source>
</evidence>
<dbReference type="AlphaFoldDB" id="A0A090EA58"/>
<dbReference type="EMBL" id="CCMZ01000056">
    <property type="protein sequence ID" value="CDX26829.1"/>
    <property type="molecule type" value="Genomic_DNA"/>
</dbReference>
<dbReference type="GO" id="GO:0006275">
    <property type="term" value="P:regulation of DNA replication"/>
    <property type="evidence" value="ECO:0007669"/>
    <property type="project" value="InterPro"/>
</dbReference>
<dbReference type="SUPFAM" id="SSF48295">
    <property type="entry name" value="TrpR-like"/>
    <property type="match status" value="1"/>
</dbReference>